<dbReference type="GO" id="GO:0000160">
    <property type="term" value="P:phosphorelay signal transduction system"/>
    <property type="evidence" value="ECO:0007669"/>
    <property type="project" value="InterPro"/>
</dbReference>
<evidence type="ECO:0000313" key="8">
    <source>
        <dbReference type="Proteomes" id="UP000249341"/>
    </source>
</evidence>
<keyword evidence="8" id="KW-1185">Reference proteome</keyword>
<evidence type="ECO:0000259" key="6">
    <source>
        <dbReference type="SMART" id="SM01043"/>
    </source>
</evidence>
<dbReference type="InterPro" id="IPR036388">
    <property type="entry name" value="WH-like_DNA-bd_sf"/>
</dbReference>
<keyword evidence="4" id="KW-0804">Transcription</keyword>
<dbReference type="PANTHER" id="PTHR35807:SF1">
    <property type="entry name" value="TRANSCRIPTIONAL REGULATOR REDD"/>
    <property type="match status" value="1"/>
</dbReference>
<comment type="caution">
    <text evidence="7">The sequence shown here is derived from an EMBL/GenBank/DDBJ whole genome shotgun (WGS) entry which is preliminary data.</text>
</comment>
<dbReference type="GO" id="GO:0003677">
    <property type="term" value="F:DNA binding"/>
    <property type="evidence" value="ECO:0007669"/>
    <property type="project" value="UniProtKB-KW"/>
</dbReference>
<name>A0A327ZIE6_9ACTN</name>
<dbReference type="InterPro" id="IPR001867">
    <property type="entry name" value="OmpR/PhoB-type_DNA-bd"/>
</dbReference>
<dbReference type="SMART" id="SM00862">
    <property type="entry name" value="Trans_reg_C"/>
    <property type="match status" value="1"/>
</dbReference>
<organism evidence="7 8">
    <name type="scientific">Actinoplanes lutulentus</name>
    <dbReference type="NCBI Taxonomy" id="1287878"/>
    <lineage>
        <taxon>Bacteria</taxon>
        <taxon>Bacillati</taxon>
        <taxon>Actinomycetota</taxon>
        <taxon>Actinomycetes</taxon>
        <taxon>Micromonosporales</taxon>
        <taxon>Micromonosporaceae</taxon>
        <taxon>Actinoplanes</taxon>
    </lineage>
</organism>
<dbReference type="SMART" id="SM01043">
    <property type="entry name" value="BTAD"/>
    <property type="match status" value="1"/>
</dbReference>
<dbReference type="InterPro" id="IPR051677">
    <property type="entry name" value="AfsR-DnrI-RedD_regulator"/>
</dbReference>
<evidence type="ECO:0000256" key="4">
    <source>
        <dbReference type="ARBA" id="ARBA00023163"/>
    </source>
</evidence>
<proteinExistence type="inferred from homology"/>
<dbReference type="RefSeq" id="WP_111647618.1">
    <property type="nucleotide sequence ID" value="NZ_JACHWI010000003.1"/>
</dbReference>
<reference evidence="7 8" key="1">
    <citation type="submission" date="2018-06" db="EMBL/GenBank/DDBJ databases">
        <title>Genomic Encyclopedia of Type Strains, Phase III (KMG-III): the genomes of soil and plant-associated and newly described type strains.</title>
        <authorList>
            <person name="Whitman W."/>
        </authorList>
    </citation>
    <scope>NUCLEOTIDE SEQUENCE [LARGE SCALE GENOMIC DNA]</scope>
    <source>
        <strain evidence="7 8">CGMCC 4.7090</strain>
    </source>
</reference>
<dbReference type="CDD" id="cd15831">
    <property type="entry name" value="BTAD"/>
    <property type="match status" value="1"/>
</dbReference>
<feature type="domain" description="OmpR/PhoB-type" evidence="5">
    <location>
        <begin position="17"/>
        <end position="107"/>
    </location>
</feature>
<dbReference type="InterPro" id="IPR016032">
    <property type="entry name" value="Sig_transdc_resp-reg_C-effctor"/>
</dbReference>
<dbReference type="InterPro" id="IPR011990">
    <property type="entry name" value="TPR-like_helical_dom_sf"/>
</dbReference>
<dbReference type="Pfam" id="PF03704">
    <property type="entry name" value="BTAD"/>
    <property type="match status" value="1"/>
</dbReference>
<accession>A0A327ZIE6</accession>
<gene>
    <name evidence="7" type="ORF">B0I29_102284</name>
</gene>
<dbReference type="Gene3D" id="1.25.40.10">
    <property type="entry name" value="Tetratricopeptide repeat domain"/>
    <property type="match status" value="1"/>
</dbReference>
<keyword evidence="2" id="KW-0805">Transcription regulation</keyword>
<dbReference type="InterPro" id="IPR005158">
    <property type="entry name" value="BTAD"/>
</dbReference>
<dbReference type="OrthoDB" id="3208838at2"/>
<dbReference type="AlphaFoldDB" id="A0A327ZIE6"/>
<dbReference type="GO" id="GO:0006355">
    <property type="term" value="P:regulation of DNA-templated transcription"/>
    <property type="evidence" value="ECO:0007669"/>
    <property type="project" value="InterPro"/>
</dbReference>
<dbReference type="EMBL" id="QLMJ01000002">
    <property type="protein sequence ID" value="RAK42459.1"/>
    <property type="molecule type" value="Genomic_DNA"/>
</dbReference>
<feature type="domain" description="Bacterial transcriptional activator" evidence="6">
    <location>
        <begin position="114"/>
        <end position="258"/>
    </location>
</feature>
<keyword evidence="3 7" id="KW-0238">DNA-binding</keyword>
<comment type="similarity">
    <text evidence="1">Belongs to the AfsR/DnrI/RedD regulatory family.</text>
</comment>
<protein>
    <submittedName>
        <fullName evidence="7">DNA-binding SARP family transcriptional activator</fullName>
    </submittedName>
</protein>
<dbReference type="Gene3D" id="1.10.10.10">
    <property type="entry name" value="Winged helix-like DNA-binding domain superfamily/Winged helix DNA-binding domain"/>
    <property type="match status" value="1"/>
</dbReference>
<evidence type="ECO:0000256" key="2">
    <source>
        <dbReference type="ARBA" id="ARBA00023015"/>
    </source>
</evidence>
<evidence type="ECO:0000256" key="3">
    <source>
        <dbReference type="ARBA" id="ARBA00023125"/>
    </source>
</evidence>
<sequence>MTLSFSLLGPVRAWRHGAEVPLGSPQQRTTLAVLLLREGLLTTIDELVDAIWPVDPPDSAVATIRTYLSRLRRLLCGPARVPGGGSAAGLAGGGVVRIDWIGGGYVLTAPPGSLDVHLFHRHCARGAEAIRRGDHTTAATALRSALDLHRGTPLAGAAGGYVEGQRARLTELCRGAALDLVAVTVELGRHAEAIAELRALVAEEPLRERGHALLMTALYRSGRQADALAQYRHLHRYLADELGVEPTPGLQDLHQSILLGDPDAGRTAALFPAPTH</sequence>
<dbReference type="PANTHER" id="PTHR35807">
    <property type="entry name" value="TRANSCRIPTIONAL REGULATOR REDD-RELATED"/>
    <property type="match status" value="1"/>
</dbReference>
<evidence type="ECO:0000313" key="7">
    <source>
        <dbReference type="EMBL" id="RAK42459.1"/>
    </source>
</evidence>
<evidence type="ECO:0000256" key="1">
    <source>
        <dbReference type="ARBA" id="ARBA00005820"/>
    </source>
</evidence>
<dbReference type="Proteomes" id="UP000249341">
    <property type="component" value="Unassembled WGS sequence"/>
</dbReference>
<dbReference type="SUPFAM" id="SSF46894">
    <property type="entry name" value="C-terminal effector domain of the bipartite response regulators"/>
    <property type="match status" value="1"/>
</dbReference>
<dbReference type="SUPFAM" id="SSF48452">
    <property type="entry name" value="TPR-like"/>
    <property type="match status" value="1"/>
</dbReference>
<evidence type="ECO:0000259" key="5">
    <source>
        <dbReference type="SMART" id="SM00862"/>
    </source>
</evidence>